<feature type="compositionally biased region" description="Polar residues" evidence="1">
    <location>
        <begin position="264"/>
        <end position="274"/>
    </location>
</feature>
<feature type="region of interest" description="Disordered" evidence="1">
    <location>
        <begin position="206"/>
        <end position="396"/>
    </location>
</feature>
<feature type="compositionally biased region" description="Polar residues" evidence="1">
    <location>
        <begin position="232"/>
        <end position="247"/>
    </location>
</feature>
<accession>A0ABR1K674</accession>
<name>A0ABR1K674_9AGAR</name>
<feature type="compositionally biased region" description="Low complexity" evidence="1">
    <location>
        <begin position="460"/>
        <end position="472"/>
    </location>
</feature>
<sequence length="494" mass="54324">MVKRAATPPPAEDEPRYYTVFQPYPLNANWEVREDYIAFARWIAQCIGTESFYALYYKPKARGMVLIGIDRSFKNTAILLGEHRWREFLRQPTREESPRVSQVFHSTYNSDRQAQKDGWKRIDIKDAWFQESNKDIVSPYPATHWCPVPPEDKTNKPLCRPLPKDVKPAPPKVVPPVVVGSSVWAQERSANPDTPASLRGAWANRVRGARGGPAMTNSTRSGNKSGPPLPSSTPATWNQPIINNASSAKPPPAGAWSKPPQVAKSASQPAKSAWSSGPPRSGSTPSRPPGLPDPPALTRSQGNSTSSSTASSQSSADNSPRFDSLVVNMQGASIREPKVYSAAAEDIDSGDPEEEYPAAWETPKNGDVAHSTMEEEPIENLWGPEEDPEPNEEDRCKYHGFLCTKGICQERAKMERDKERRKKEGDTNENSDNGGIRGNGRKKNGRNRGSNRGGRGRNDSAAPPSSSAPAPAINNEPRVVPFVDPLEEDADIWE</sequence>
<evidence type="ECO:0000313" key="2">
    <source>
        <dbReference type="EMBL" id="KAK7472114.1"/>
    </source>
</evidence>
<feature type="region of interest" description="Disordered" evidence="1">
    <location>
        <begin position="408"/>
        <end position="494"/>
    </location>
</feature>
<feature type="compositionally biased region" description="Acidic residues" evidence="1">
    <location>
        <begin position="374"/>
        <end position="392"/>
    </location>
</feature>
<feature type="compositionally biased region" description="Acidic residues" evidence="1">
    <location>
        <begin position="345"/>
        <end position="356"/>
    </location>
</feature>
<feature type="compositionally biased region" description="Polar residues" evidence="1">
    <location>
        <begin position="215"/>
        <end position="224"/>
    </location>
</feature>
<dbReference type="Proteomes" id="UP001498398">
    <property type="component" value="Unassembled WGS sequence"/>
</dbReference>
<proteinExistence type="predicted"/>
<feature type="compositionally biased region" description="Low complexity" evidence="1">
    <location>
        <begin position="300"/>
        <end position="319"/>
    </location>
</feature>
<protein>
    <submittedName>
        <fullName evidence="2">Uncharacterized protein</fullName>
    </submittedName>
</protein>
<organism evidence="2 3">
    <name type="scientific">Marasmiellus scandens</name>
    <dbReference type="NCBI Taxonomy" id="2682957"/>
    <lineage>
        <taxon>Eukaryota</taxon>
        <taxon>Fungi</taxon>
        <taxon>Dikarya</taxon>
        <taxon>Basidiomycota</taxon>
        <taxon>Agaricomycotina</taxon>
        <taxon>Agaricomycetes</taxon>
        <taxon>Agaricomycetidae</taxon>
        <taxon>Agaricales</taxon>
        <taxon>Marasmiineae</taxon>
        <taxon>Omphalotaceae</taxon>
        <taxon>Marasmiellus</taxon>
    </lineage>
</organism>
<feature type="compositionally biased region" description="Pro residues" evidence="1">
    <location>
        <begin position="286"/>
        <end position="295"/>
    </location>
</feature>
<keyword evidence="3" id="KW-1185">Reference proteome</keyword>
<dbReference type="EMBL" id="JBANRG010000001">
    <property type="protein sequence ID" value="KAK7472114.1"/>
    <property type="molecule type" value="Genomic_DNA"/>
</dbReference>
<evidence type="ECO:0000313" key="3">
    <source>
        <dbReference type="Proteomes" id="UP001498398"/>
    </source>
</evidence>
<gene>
    <name evidence="2" type="ORF">VKT23_000234</name>
</gene>
<reference evidence="2 3" key="1">
    <citation type="submission" date="2024-01" db="EMBL/GenBank/DDBJ databases">
        <title>A draft genome for the cacao thread blight pathogen Marasmiellus scandens.</title>
        <authorList>
            <person name="Baruah I.K."/>
            <person name="Leung J."/>
            <person name="Bukari Y."/>
            <person name="Amoako-Attah I."/>
            <person name="Meinhardt L.W."/>
            <person name="Bailey B.A."/>
            <person name="Cohen S.P."/>
        </authorList>
    </citation>
    <scope>NUCLEOTIDE SEQUENCE [LARGE SCALE GENOMIC DNA]</scope>
    <source>
        <strain evidence="2 3">GH-19</strain>
    </source>
</reference>
<evidence type="ECO:0000256" key="1">
    <source>
        <dbReference type="SAM" id="MobiDB-lite"/>
    </source>
</evidence>
<feature type="compositionally biased region" description="Basic and acidic residues" evidence="1">
    <location>
        <begin position="408"/>
        <end position="426"/>
    </location>
</feature>
<feature type="compositionally biased region" description="Acidic residues" evidence="1">
    <location>
        <begin position="485"/>
        <end position="494"/>
    </location>
</feature>
<feature type="compositionally biased region" description="Low complexity" evidence="1">
    <location>
        <begin position="275"/>
        <end position="285"/>
    </location>
</feature>
<comment type="caution">
    <text evidence="2">The sequence shown here is derived from an EMBL/GenBank/DDBJ whole genome shotgun (WGS) entry which is preliminary data.</text>
</comment>